<dbReference type="Gene3D" id="1.10.510.10">
    <property type="entry name" value="Transferase(Phosphotransferase) domain 1"/>
    <property type="match status" value="1"/>
</dbReference>
<evidence type="ECO:0000256" key="1">
    <source>
        <dbReference type="ARBA" id="ARBA00023027"/>
    </source>
</evidence>
<reference evidence="4" key="1">
    <citation type="submission" date="2023-04" db="EMBL/GenBank/DDBJ databases">
        <authorList>
            <person name="Vijverberg K."/>
            <person name="Xiong W."/>
            <person name="Schranz E."/>
        </authorList>
    </citation>
    <scope>NUCLEOTIDE SEQUENCE</scope>
</reference>
<accession>A0AA36E465</accession>
<dbReference type="Pfam" id="PF07714">
    <property type="entry name" value="PK_Tyr_Ser-Thr"/>
    <property type="match status" value="1"/>
</dbReference>
<evidence type="ECO:0008006" key="6">
    <source>
        <dbReference type="Google" id="ProtNLM"/>
    </source>
</evidence>
<dbReference type="GO" id="GO:0004672">
    <property type="term" value="F:protein kinase activity"/>
    <property type="evidence" value="ECO:0007669"/>
    <property type="project" value="InterPro"/>
</dbReference>
<protein>
    <recommendedName>
        <fullName evidence="6">Protein kinase domain-containing protein</fullName>
    </recommendedName>
</protein>
<dbReference type="Gene3D" id="3.40.50.10140">
    <property type="entry name" value="Toll/interleukin-1 receptor homology (TIR) domain"/>
    <property type="match status" value="1"/>
</dbReference>
<dbReference type="InterPro" id="IPR035897">
    <property type="entry name" value="Toll_tir_struct_dom_sf"/>
</dbReference>
<dbReference type="InterPro" id="IPR001245">
    <property type="entry name" value="Ser-Thr/Tyr_kinase_cat_dom"/>
</dbReference>
<dbReference type="GO" id="GO:0005524">
    <property type="term" value="F:ATP binding"/>
    <property type="evidence" value="ECO:0007669"/>
    <property type="project" value="InterPro"/>
</dbReference>
<dbReference type="InterPro" id="IPR011009">
    <property type="entry name" value="Kinase-like_dom_sf"/>
</dbReference>
<dbReference type="SUPFAM" id="SSF56112">
    <property type="entry name" value="Protein kinase-like (PK-like)"/>
    <property type="match status" value="1"/>
</dbReference>
<dbReference type="PROSITE" id="PS50104">
    <property type="entry name" value="TIR"/>
    <property type="match status" value="1"/>
</dbReference>
<organism evidence="4 5">
    <name type="scientific">Lactuca saligna</name>
    <name type="common">Willowleaf lettuce</name>
    <dbReference type="NCBI Taxonomy" id="75948"/>
    <lineage>
        <taxon>Eukaryota</taxon>
        <taxon>Viridiplantae</taxon>
        <taxon>Streptophyta</taxon>
        <taxon>Embryophyta</taxon>
        <taxon>Tracheophyta</taxon>
        <taxon>Spermatophyta</taxon>
        <taxon>Magnoliopsida</taxon>
        <taxon>eudicotyledons</taxon>
        <taxon>Gunneridae</taxon>
        <taxon>Pentapetalae</taxon>
        <taxon>asterids</taxon>
        <taxon>campanulids</taxon>
        <taxon>Asterales</taxon>
        <taxon>Asteraceae</taxon>
        <taxon>Cichorioideae</taxon>
        <taxon>Cichorieae</taxon>
        <taxon>Lactucinae</taxon>
        <taxon>Lactuca</taxon>
    </lineage>
</organism>
<dbReference type="Gene3D" id="3.30.200.20">
    <property type="entry name" value="Phosphorylase Kinase, domain 1"/>
    <property type="match status" value="1"/>
</dbReference>
<evidence type="ECO:0000259" key="2">
    <source>
        <dbReference type="PROSITE" id="PS50011"/>
    </source>
</evidence>
<dbReference type="FunFam" id="3.40.50.10140:FF:000007">
    <property type="entry name" value="Disease resistance protein (TIR-NBS-LRR class)"/>
    <property type="match status" value="1"/>
</dbReference>
<dbReference type="InterPro" id="IPR000719">
    <property type="entry name" value="Prot_kinase_dom"/>
</dbReference>
<dbReference type="SMART" id="SM00255">
    <property type="entry name" value="TIR"/>
    <property type="match status" value="1"/>
</dbReference>
<dbReference type="PANTHER" id="PTHR32009:SF160">
    <property type="entry name" value="DISEASE RESISTANCE PROTEIN (TIR-NBS-LRR CLASS)"/>
    <property type="match status" value="1"/>
</dbReference>
<dbReference type="PANTHER" id="PTHR32009">
    <property type="entry name" value="TMV RESISTANCE PROTEIN N-LIKE"/>
    <property type="match status" value="1"/>
</dbReference>
<dbReference type="InterPro" id="IPR000157">
    <property type="entry name" value="TIR_dom"/>
</dbReference>
<dbReference type="GO" id="GO:0007165">
    <property type="term" value="P:signal transduction"/>
    <property type="evidence" value="ECO:0007669"/>
    <property type="project" value="InterPro"/>
</dbReference>
<feature type="domain" description="Protein kinase" evidence="2">
    <location>
        <begin position="208"/>
        <end position="472"/>
    </location>
</feature>
<dbReference type="SUPFAM" id="SSF52200">
    <property type="entry name" value="Toll/Interleukin receptor TIR domain"/>
    <property type="match status" value="1"/>
</dbReference>
<feature type="domain" description="TIR" evidence="3">
    <location>
        <begin position="18"/>
        <end position="178"/>
    </location>
</feature>
<proteinExistence type="predicted"/>
<sequence length="474" mass="53437">MALTETMSQSSSSPYYRWKHDVFLNFRGADTRKNFVSHLYAALIAQRIKVFKDEKTIRMGRNIFLSISKAIEESRISVVILSQNYGESVNCLTELEKIFECSRSMGRYVIPVFYHVQPAEVKHQSGCFREGFAVHGNHMKLSVWRYALIEATNIAGIEVQGNESDCITKIVETVMRELGPRRFPLGSLLAKAPVYWCALNFLTFKRNTGARKLGSEGTLSTSHRKKPNKETTEVYDPLYKNVHIGSLNKEVVAIAEINASTMRESDSSFLEELLVRSRMNHANVAKLFGYCIKDNRRFLVEEHWTQGTLHQILHGAGSSVIRWMQRVTIAYDVAKGLEYLHYQNRLAHIDSSNVLLFSNFKAKISTGSSASESYWAPEYNGREVTMKGNVYSFGVLLFELFTGNKPSKGIVNSVLSAGTVDNVGSLVDPKLNGEFTSREAEKLAFTILLTTMDQPSDRPDMNTVVGYFKKLLAA</sequence>
<name>A0AA36E465_LACSI</name>
<evidence type="ECO:0000313" key="4">
    <source>
        <dbReference type="EMBL" id="CAI9282356.1"/>
    </source>
</evidence>
<evidence type="ECO:0000313" key="5">
    <source>
        <dbReference type="Proteomes" id="UP001177003"/>
    </source>
</evidence>
<dbReference type="AlphaFoldDB" id="A0AA36E465"/>
<keyword evidence="1" id="KW-0520">NAD</keyword>
<keyword evidence="5" id="KW-1185">Reference proteome</keyword>
<dbReference type="EMBL" id="OX465080">
    <property type="protein sequence ID" value="CAI9282356.1"/>
    <property type="molecule type" value="Genomic_DNA"/>
</dbReference>
<dbReference type="PROSITE" id="PS50011">
    <property type="entry name" value="PROTEIN_KINASE_DOM"/>
    <property type="match status" value="1"/>
</dbReference>
<dbReference type="Pfam" id="PF01582">
    <property type="entry name" value="TIR"/>
    <property type="match status" value="1"/>
</dbReference>
<gene>
    <name evidence="4" type="ORF">LSALG_LOCUS21999</name>
</gene>
<evidence type="ECO:0000259" key="3">
    <source>
        <dbReference type="PROSITE" id="PS50104"/>
    </source>
</evidence>
<dbReference type="Proteomes" id="UP001177003">
    <property type="component" value="Chromosome 4"/>
</dbReference>